<dbReference type="InParanoid" id="A0A166B3E8"/>
<dbReference type="EMBL" id="KV425929">
    <property type="protein sequence ID" value="KZV97559.1"/>
    <property type="molecule type" value="Genomic_DNA"/>
</dbReference>
<proteinExistence type="predicted"/>
<feature type="region of interest" description="Disordered" evidence="1">
    <location>
        <begin position="64"/>
        <end position="87"/>
    </location>
</feature>
<feature type="region of interest" description="Disordered" evidence="1">
    <location>
        <begin position="159"/>
        <end position="190"/>
    </location>
</feature>
<feature type="region of interest" description="Disordered" evidence="1">
    <location>
        <begin position="1"/>
        <end position="36"/>
    </location>
</feature>
<accession>A0A166B3E8</accession>
<reference evidence="2 3" key="1">
    <citation type="journal article" date="2016" name="Mol. Biol. Evol.">
        <title>Comparative Genomics of Early-Diverging Mushroom-Forming Fungi Provides Insights into the Origins of Lignocellulose Decay Capabilities.</title>
        <authorList>
            <person name="Nagy L.G."/>
            <person name="Riley R."/>
            <person name="Tritt A."/>
            <person name="Adam C."/>
            <person name="Daum C."/>
            <person name="Floudas D."/>
            <person name="Sun H."/>
            <person name="Yadav J.S."/>
            <person name="Pangilinan J."/>
            <person name="Larsson K.H."/>
            <person name="Matsuura K."/>
            <person name="Barry K."/>
            <person name="Labutti K."/>
            <person name="Kuo R."/>
            <person name="Ohm R.A."/>
            <person name="Bhattacharya S.S."/>
            <person name="Shirouzu T."/>
            <person name="Yoshinaga Y."/>
            <person name="Martin F.M."/>
            <person name="Grigoriev I.V."/>
            <person name="Hibbett D.S."/>
        </authorList>
    </citation>
    <scope>NUCLEOTIDE SEQUENCE [LARGE SCALE GENOMIC DNA]</scope>
    <source>
        <strain evidence="2 3">HHB12029</strain>
    </source>
</reference>
<organism evidence="2 3">
    <name type="scientific">Exidia glandulosa HHB12029</name>
    <dbReference type="NCBI Taxonomy" id="1314781"/>
    <lineage>
        <taxon>Eukaryota</taxon>
        <taxon>Fungi</taxon>
        <taxon>Dikarya</taxon>
        <taxon>Basidiomycota</taxon>
        <taxon>Agaricomycotina</taxon>
        <taxon>Agaricomycetes</taxon>
        <taxon>Auriculariales</taxon>
        <taxon>Exidiaceae</taxon>
        <taxon>Exidia</taxon>
    </lineage>
</organism>
<evidence type="ECO:0000313" key="2">
    <source>
        <dbReference type="EMBL" id="KZV97559.1"/>
    </source>
</evidence>
<dbReference type="AlphaFoldDB" id="A0A166B3E8"/>
<evidence type="ECO:0000256" key="1">
    <source>
        <dbReference type="SAM" id="MobiDB-lite"/>
    </source>
</evidence>
<dbReference type="Proteomes" id="UP000077266">
    <property type="component" value="Unassembled WGS sequence"/>
</dbReference>
<keyword evidence="3" id="KW-1185">Reference proteome</keyword>
<gene>
    <name evidence="2" type="ORF">EXIGLDRAFT_703208</name>
</gene>
<feature type="compositionally biased region" description="Low complexity" evidence="1">
    <location>
        <begin position="24"/>
        <end position="36"/>
    </location>
</feature>
<sequence length="221" mass="24894">MNALIAGHVLPSKSKKELPDVGGTTTTNKTTATTTAKQLTEKERIKAILSKFVLVPRKSYSPLRRSPLAPPSNTPARMVPPVDEPCDPPIENRVAPSRLRDITNTNAGTPIANSRSTVTKIFVDEQRLAVKMRIRRQRKFDDEDLRRHALRVRMAHVQAAARCPPPPPQAEQPRGRPTTRTRSLTFPIPEKYSRRKDFGKPWAQRKAEIRGENLPLAPFFQ</sequence>
<protein>
    <submittedName>
        <fullName evidence="2">Uncharacterized protein</fullName>
    </submittedName>
</protein>
<evidence type="ECO:0000313" key="3">
    <source>
        <dbReference type="Proteomes" id="UP000077266"/>
    </source>
</evidence>
<name>A0A166B3E8_EXIGL</name>